<dbReference type="GeneID" id="85442544"/>
<name>A0AAD8PUE9_9PEZI</name>
<feature type="signal peptide" evidence="1">
    <location>
        <begin position="1"/>
        <end position="22"/>
    </location>
</feature>
<evidence type="ECO:0000256" key="1">
    <source>
        <dbReference type="SAM" id="SignalP"/>
    </source>
</evidence>
<reference evidence="2" key="1">
    <citation type="submission" date="2021-06" db="EMBL/GenBank/DDBJ databases">
        <title>Comparative genomics, transcriptomics and evolutionary studies reveal genomic signatures of adaptation to plant cell wall in hemibiotrophic fungi.</title>
        <authorList>
            <consortium name="DOE Joint Genome Institute"/>
            <person name="Baroncelli R."/>
            <person name="Diaz J.F."/>
            <person name="Benocci T."/>
            <person name="Peng M."/>
            <person name="Battaglia E."/>
            <person name="Haridas S."/>
            <person name="Andreopoulos W."/>
            <person name="Labutti K."/>
            <person name="Pangilinan J."/>
            <person name="Floch G.L."/>
            <person name="Makela M.R."/>
            <person name="Henrissat B."/>
            <person name="Grigoriev I.V."/>
            <person name="Crouch J.A."/>
            <person name="De Vries R.P."/>
            <person name="Sukno S.A."/>
            <person name="Thon M.R."/>
        </authorList>
    </citation>
    <scope>NUCLEOTIDE SEQUENCE</scope>
    <source>
        <strain evidence="2">CBS 125086</strain>
    </source>
</reference>
<comment type="caution">
    <text evidence="2">The sequence shown here is derived from an EMBL/GenBank/DDBJ whole genome shotgun (WGS) entry which is preliminary data.</text>
</comment>
<feature type="chain" id="PRO_5042244736" evidence="1">
    <location>
        <begin position="23"/>
        <end position="82"/>
    </location>
</feature>
<accession>A0AAD8PUE9</accession>
<dbReference type="RefSeq" id="XP_060411877.1">
    <property type="nucleotide sequence ID" value="XM_060558304.1"/>
</dbReference>
<proteinExistence type="predicted"/>
<dbReference type="AlphaFoldDB" id="A0AAD8PUE9"/>
<evidence type="ECO:0000313" key="2">
    <source>
        <dbReference type="EMBL" id="KAK1584816.1"/>
    </source>
</evidence>
<dbReference type="EMBL" id="JAHLJV010000050">
    <property type="protein sequence ID" value="KAK1584816.1"/>
    <property type="molecule type" value="Genomic_DNA"/>
</dbReference>
<organism evidence="2 3">
    <name type="scientific">Colletotrichum navitas</name>
    <dbReference type="NCBI Taxonomy" id="681940"/>
    <lineage>
        <taxon>Eukaryota</taxon>
        <taxon>Fungi</taxon>
        <taxon>Dikarya</taxon>
        <taxon>Ascomycota</taxon>
        <taxon>Pezizomycotina</taxon>
        <taxon>Sordariomycetes</taxon>
        <taxon>Hypocreomycetidae</taxon>
        <taxon>Glomerellales</taxon>
        <taxon>Glomerellaceae</taxon>
        <taxon>Colletotrichum</taxon>
        <taxon>Colletotrichum graminicola species complex</taxon>
    </lineage>
</organism>
<protein>
    <submittedName>
        <fullName evidence="2">Uncharacterized protein</fullName>
    </submittedName>
</protein>
<keyword evidence="3" id="KW-1185">Reference proteome</keyword>
<dbReference type="Proteomes" id="UP001230504">
    <property type="component" value="Unassembled WGS sequence"/>
</dbReference>
<gene>
    <name evidence="2" type="ORF">LY79DRAFT_560070</name>
</gene>
<sequence>MKKRDYSSFFVLFFSFFHSLFGQKPGYWRSIVVAREEPGITYYDIHISISVGTCILAGWSGGGDFAWRQSQPAGQPATCGEG</sequence>
<evidence type="ECO:0000313" key="3">
    <source>
        <dbReference type="Proteomes" id="UP001230504"/>
    </source>
</evidence>
<keyword evidence="1" id="KW-0732">Signal</keyword>